<dbReference type="GO" id="GO:0004853">
    <property type="term" value="F:uroporphyrinogen decarboxylase activity"/>
    <property type="evidence" value="ECO:0007669"/>
    <property type="project" value="UniProtKB-EC"/>
</dbReference>
<evidence type="ECO:0000256" key="1">
    <source>
        <dbReference type="ARBA" id="ARBA00002448"/>
    </source>
</evidence>
<dbReference type="Pfam" id="PF01208">
    <property type="entry name" value="URO-D"/>
    <property type="match status" value="1"/>
</dbReference>
<evidence type="ECO:0000313" key="17">
    <source>
        <dbReference type="EMBL" id="WFC96100.1"/>
    </source>
</evidence>
<dbReference type="SUPFAM" id="SSF51726">
    <property type="entry name" value="UROD/MetE-like"/>
    <property type="match status" value="1"/>
</dbReference>
<gene>
    <name evidence="17" type="primary">HEM12</name>
    <name evidence="17" type="ORF">MBRA1_002756</name>
</gene>
<evidence type="ECO:0000256" key="3">
    <source>
        <dbReference type="ARBA" id="ARBA00004804"/>
    </source>
</evidence>
<evidence type="ECO:0000256" key="12">
    <source>
        <dbReference type="RuleBase" id="RU000554"/>
    </source>
</evidence>
<evidence type="ECO:0000256" key="2">
    <source>
        <dbReference type="ARBA" id="ARBA00004496"/>
    </source>
</evidence>
<dbReference type="PANTHER" id="PTHR21091">
    <property type="entry name" value="METHYLTETRAHYDROFOLATE:HOMOCYSTEINE METHYLTRANSFERASE RELATED"/>
    <property type="match status" value="1"/>
</dbReference>
<evidence type="ECO:0000256" key="4">
    <source>
        <dbReference type="ARBA" id="ARBA00009935"/>
    </source>
</evidence>
<reference evidence="17" key="1">
    <citation type="submission" date="2023-03" db="EMBL/GenBank/DDBJ databases">
        <title>Mating type loci evolution in Malassezia.</title>
        <authorList>
            <person name="Coelho M.A."/>
        </authorList>
    </citation>
    <scope>NUCLEOTIDE SEQUENCE</scope>
    <source>
        <strain evidence="17">CBS 14135</strain>
    </source>
</reference>
<evidence type="ECO:0000256" key="6">
    <source>
        <dbReference type="ARBA" id="ARBA00012288"/>
    </source>
</evidence>
<keyword evidence="10 12" id="KW-0456">Lyase</keyword>
<feature type="domain" description="Uroporphyrinogen decarboxylase (URO-D)" evidence="15">
    <location>
        <begin position="50"/>
        <end position="59"/>
    </location>
</feature>
<accession>A0AAF0DYW9</accession>
<dbReference type="Proteomes" id="UP001216638">
    <property type="component" value="Chromosome 3"/>
</dbReference>
<evidence type="ECO:0000256" key="5">
    <source>
        <dbReference type="ARBA" id="ARBA00011738"/>
    </source>
</evidence>
<keyword evidence="9 12" id="KW-0210">Decarboxylase</keyword>
<feature type="region of interest" description="Disordered" evidence="14">
    <location>
        <begin position="1"/>
        <end position="23"/>
    </location>
</feature>
<evidence type="ECO:0000256" key="7">
    <source>
        <dbReference type="ARBA" id="ARBA00014308"/>
    </source>
</evidence>
<dbReference type="InterPro" id="IPR006361">
    <property type="entry name" value="Uroporphyrinogen_deCO2ase_HemE"/>
</dbReference>
<dbReference type="FunFam" id="3.20.20.210:FF:000001">
    <property type="entry name" value="Uroporphyrinogen decarboxylase"/>
    <property type="match status" value="1"/>
</dbReference>
<evidence type="ECO:0000256" key="14">
    <source>
        <dbReference type="SAM" id="MobiDB-lite"/>
    </source>
</evidence>
<sequence>MVSKIPGMSHLHNFTTKAPSKKMQCGDVTDGLKNDLMIRAARGEKTERTPVWIMRQAGRYLPEFREMRAEHEFFKCCRTPELASEITLQPIRRYEGLLDGAVIFSDILVVPQAMGLEVEMVPGKGPSFPQPLTSPKDMSRLRKVDVDKDLGYVLEAIKLTRHKLKGRVPVIGFCGAPWTLMAYMIEGGGSKSWDKAKKWLFDYPEESKKLLERIASVCAQFLVAQIRAGAQLVQVFDSWAGELSPHDFRTFALPYLHSIAVEVRDSLACISTCAPPMIVFAKGALGHSLPEIIRSGYDVVALDYTVEPATARKAVEMCQQSSSKFATVAGNREAGHTVALQGNMDPAVLYAEPQVIEQRVEEMLRGKSGFGGSGAYICNLGHGITPGVDPENVGVFLRAVRRISREIQAESDA</sequence>
<dbReference type="Gene3D" id="3.20.20.210">
    <property type="match status" value="1"/>
</dbReference>
<evidence type="ECO:0000256" key="10">
    <source>
        <dbReference type="ARBA" id="ARBA00023239"/>
    </source>
</evidence>
<protein>
    <recommendedName>
        <fullName evidence="7 12">Uroporphyrinogen decarboxylase</fullName>
        <ecNumber evidence="6 12">4.1.1.37</ecNumber>
    </recommendedName>
</protein>
<keyword evidence="8" id="KW-0963">Cytoplasm</keyword>
<dbReference type="GO" id="GO:0006783">
    <property type="term" value="P:heme biosynthetic process"/>
    <property type="evidence" value="ECO:0007669"/>
    <property type="project" value="TreeGrafter"/>
</dbReference>
<dbReference type="EMBL" id="CP119953">
    <property type="protein sequence ID" value="WFC96100.1"/>
    <property type="molecule type" value="Genomic_DNA"/>
</dbReference>
<keyword evidence="18" id="KW-1185">Reference proteome</keyword>
<dbReference type="AlphaFoldDB" id="A0AAF0DYW9"/>
<comment type="function">
    <text evidence="1">Catalyzes the decarboxylation of four acetate groups of uroporphyrinogen-III to yield coproporphyrinogen-III.</text>
</comment>
<dbReference type="EC" id="4.1.1.37" evidence="6 12"/>
<dbReference type="InterPro" id="IPR038071">
    <property type="entry name" value="UROD/MetE-like_sf"/>
</dbReference>
<comment type="subunit">
    <text evidence="5">Homodimer.</text>
</comment>
<evidence type="ECO:0000259" key="16">
    <source>
        <dbReference type="PROSITE" id="PS00907"/>
    </source>
</evidence>
<comment type="similarity">
    <text evidence="4 13">Belongs to the uroporphyrinogen decarboxylase family.</text>
</comment>
<dbReference type="PROSITE" id="PS00906">
    <property type="entry name" value="UROD_1"/>
    <property type="match status" value="1"/>
</dbReference>
<dbReference type="InterPro" id="IPR000257">
    <property type="entry name" value="Uroporphyrinogen_deCOase"/>
</dbReference>
<keyword evidence="11 12" id="KW-0627">Porphyrin biosynthesis</keyword>
<dbReference type="GO" id="GO:0005829">
    <property type="term" value="C:cytosol"/>
    <property type="evidence" value="ECO:0007669"/>
    <property type="project" value="TreeGrafter"/>
</dbReference>
<comment type="subcellular location">
    <subcellularLocation>
        <location evidence="2">Cytoplasm</location>
    </subcellularLocation>
</comment>
<feature type="domain" description="Uroporphyrinogen decarboxylase (URO-D)" evidence="16">
    <location>
        <begin position="171"/>
        <end position="187"/>
    </location>
</feature>
<dbReference type="PANTHER" id="PTHR21091:SF169">
    <property type="entry name" value="UROPORPHYRINOGEN DECARBOXYLASE"/>
    <property type="match status" value="1"/>
</dbReference>
<comment type="catalytic activity">
    <reaction evidence="12">
        <text>uroporphyrinogen III + 4 H(+) = coproporphyrinogen III + 4 CO2</text>
        <dbReference type="Rhea" id="RHEA:19865"/>
        <dbReference type="ChEBI" id="CHEBI:15378"/>
        <dbReference type="ChEBI" id="CHEBI:16526"/>
        <dbReference type="ChEBI" id="CHEBI:57308"/>
        <dbReference type="ChEBI" id="CHEBI:57309"/>
        <dbReference type="EC" id="4.1.1.37"/>
    </reaction>
</comment>
<organism evidence="17 18">
    <name type="scientific">Malassezia brasiliensis</name>
    <dbReference type="NCBI Taxonomy" id="1821822"/>
    <lineage>
        <taxon>Eukaryota</taxon>
        <taxon>Fungi</taxon>
        <taxon>Dikarya</taxon>
        <taxon>Basidiomycota</taxon>
        <taxon>Ustilaginomycotina</taxon>
        <taxon>Malasseziomycetes</taxon>
        <taxon>Malasseziales</taxon>
        <taxon>Malasseziaceae</taxon>
        <taxon>Malassezia</taxon>
    </lineage>
</organism>
<dbReference type="HAMAP" id="MF_00218">
    <property type="entry name" value="URO_D"/>
    <property type="match status" value="1"/>
</dbReference>
<proteinExistence type="inferred from homology"/>
<dbReference type="NCBIfam" id="TIGR01464">
    <property type="entry name" value="hemE"/>
    <property type="match status" value="1"/>
</dbReference>
<evidence type="ECO:0000256" key="9">
    <source>
        <dbReference type="ARBA" id="ARBA00022793"/>
    </source>
</evidence>
<evidence type="ECO:0000256" key="13">
    <source>
        <dbReference type="RuleBase" id="RU004169"/>
    </source>
</evidence>
<dbReference type="PROSITE" id="PS00907">
    <property type="entry name" value="UROD_2"/>
    <property type="match status" value="1"/>
</dbReference>
<evidence type="ECO:0000259" key="15">
    <source>
        <dbReference type="PROSITE" id="PS00906"/>
    </source>
</evidence>
<name>A0AAF0DYW9_9BASI</name>
<evidence type="ECO:0000256" key="8">
    <source>
        <dbReference type="ARBA" id="ARBA00022490"/>
    </source>
</evidence>
<comment type="pathway">
    <text evidence="3 12">Porphyrin-containing compound metabolism; protoporphyrin-IX biosynthesis; coproporphyrinogen-III from 5-aminolevulinate: step 4/4.</text>
</comment>
<dbReference type="CDD" id="cd00717">
    <property type="entry name" value="URO-D"/>
    <property type="match status" value="1"/>
</dbReference>
<evidence type="ECO:0000256" key="11">
    <source>
        <dbReference type="ARBA" id="ARBA00023244"/>
    </source>
</evidence>
<evidence type="ECO:0000313" key="18">
    <source>
        <dbReference type="Proteomes" id="UP001216638"/>
    </source>
</evidence>